<comment type="caution">
    <text evidence="2">The sequence shown here is derived from an EMBL/GenBank/DDBJ whole genome shotgun (WGS) entry which is preliminary data.</text>
</comment>
<dbReference type="Proteomes" id="UP000480246">
    <property type="component" value="Unassembled WGS sequence"/>
</dbReference>
<evidence type="ECO:0000256" key="1">
    <source>
        <dbReference type="SAM" id="Phobius"/>
    </source>
</evidence>
<accession>A0A7C8KZ29</accession>
<evidence type="ECO:0000313" key="3">
    <source>
        <dbReference type="Proteomes" id="UP000480246"/>
    </source>
</evidence>
<keyword evidence="1" id="KW-1133">Transmembrane helix</keyword>
<name>A0A7C8KZ29_9BACI</name>
<keyword evidence="1" id="KW-0812">Transmembrane</keyword>
<dbReference type="OrthoDB" id="9965828at2"/>
<reference evidence="2 3" key="1">
    <citation type="submission" date="2019-10" db="EMBL/GenBank/DDBJ databases">
        <title>Gracilibacillus sp. nov. isolated from rice seeds.</title>
        <authorList>
            <person name="He S."/>
        </authorList>
    </citation>
    <scope>NUCLEOTIDE SEQUENCE [LARGE SCALE GENOMIC DNA]</scope>
    <source>
        <strain evidence="2 3">TD8</strain>
    </source>
</reference>
<dbReference type="AlphaFoldDB" id="A0A7C8KZ29"/>
<feature type="transmembrane region" description="Helical" evidence="1">
    <location>
        <begin position="7"/>
        <end position="29"/>
    </location>
</feature>
<sequence length="213" mass="24262">MKKVKKIFKGIGISVVVIFALLVIIGLLLPGPVTVIGQNPEGDNVDLATSDYITDEDYEPGEKDFLSHTMAVLDYLDHHKWGEVDDHFASELVLETELRKAYVAENVDPDDISEIEYIVRDKQYAAYMEEGSQTNPISTNSSNGVEWATFPYDVWVQFQFELTRIIHLEDDSTQKDVFLVTGDYPPVWQDNVSETYWRLNGLMFQKLDTATSE</sequence>
<protein>
    <submittedName>
        <fullName evidence="2">Uncharacterized protein</fullName>
    </submittedName>
</protein>
<dbReference type="EMBL" id="WEID01000036">
    <property type="protein sequence ID" value="KAB8137750.1"/>
    <property type="molecule type" value="Genomic_DNA"/>
</dbReference>
<keyword evidence="1" id="KW-0472">Membrane</keyword>
<organism evidence="2 3">
    <name type="scientific">Gracilibacillus oryzae</name>
    <dbReference type="NCBI Taxonomy" id="1672701"/>
    <lineage>
        <taxon>Bacteria</taxon>
        <taxon>Bacillati</taxon>
        <taxon>Bacillota</taxon>
        <taxon>Bacilli</taxon>
        <taxon>Bacillales</taxon>
        <taxon>Bacillaceae</taxon>
        <taxon>Gracilibacillus</taxon>
    </lineage>
</organism>
<dbReference type="RefSeq" id="WP_153402485.1">
    <property type="nucleotide sequence ID" value="NZ_ML762427.1"/>
</dbReference>
<keyword evidence="3" id="KW-1185">Reference proteome</keyword>
<gene>
    <name evidence="2" type="ORF">F9U64_08055</name>
</gene>
<proteinExistence type="predicted"/>
<evidence type="ECO:0000313" key="2">
    <source>
        <dbReference type="EMBL" id="KAB8137750.1"/>
    </source>
</evidence>